<dbReference type="PROSITE" id="PS50929">
    <property type="entry name" value="ABC_TM1F"/>
    <property type="match status" value="1"/>
</dbReference>
<evidence type="ECO:0000256" key="2">
    <source>
        <dbReference type="ARBA" id="ARBA00022692"/>
    </source>
</evidence>
<evidence type="ECO:0000256" key="4">
    <source>
        <dbReference type="ARBA" id="ARBA00022840"/>
    </source>
</evidence>
<dbReference type="PROSITE" id="PS00211">
    <property type="entry name" value="ABC_TRANSPORTER_1"/>
    <property type="match status" value="1"/>
</dbReference>
<dbReference type="InterPro" id="IPR011527">
    <property type="entry name" value="ABC1_TM_dom"/>
</dbReference>
<name>A0ABY2IXB8_9MICO</name>
<feature type="transmembrane region" description="Helical" evidence="7">
    <location>
        <begin position="269"/>
        <end position="290"/>
    </location>
</feature>
<evidence type="ECO:0000313" key="11">
    <source>
        <dbReference type="Proteomes" id="UP000298355"/>
    </source>
</evidence>
<feature type="domain" description="ABC transporter" evidence="8">
    <location>
        <begin position="366"/>
        <end position="600"/>
    </location>
</feature>
<dbReference type="InterPro" id="IPR039421">
    <property type="entry name" value="Type_1_exporter"/>
</dbReference>
<dbReference type="RefSeq" id="WP_134364699.1">
    <property type="nucleotide sequence ID" value="NZ_SOGJ01000036.1"/>
</dbReference>
<evidence type="ECO:0000256" key="5">
    <source>
        <dbReference type="ARBA" id="ARBA00022989"/>
    </source>
</evidence>
<dbReference type="PANTHER" id="PTHR43394:SF1">
    <property type="entry name" value="ATP-BINDING CASSETTE SUB-FAMILY B MEMBER 10, MITOCHONDRIAL"/>
    <property type="match status" value="1"/>
</dbReference>
<dbReference type="EMBL" id="SOGJ01000036">
    <property type="protein sequence ID" value="TFC95039.1"/>
    <property type="molecule type" value="Genomic_DNA"/>
</dbReference>
<dbReference type="InterPro" id="IPR003593">
    <property type="entry name" value="AAA+_ATPase"/>
</dbReference>
<dbReference type="Pfam" id="PF00005">
    <property type="entry name" value="ABC_tran"/>
    <property type="match status" value="1"/>
</dbReference>
<dbReference type="GO" id="GO:0005524">
    <property type="term" value="F:ATP binding"/>
    <property type="evidence" value="ECO:0007669"/>
    <property type="project" value="UniProtKB-KW"/>
</dbReference>
<feature type="transmembrane region" description="Helical" evidence="7">
    <location>
        <begin position="157"/>
        <end position="176"/>
    </location>
</feature>
<dbReference type="InterPro" id="IPR027417">
    <property type="entry name" value="P-loop_NTPase"/>
</dbReference>
<dbReference type="PANTHER" id="PTHR43394">
    <property type="entry name" value="ATP-DEPENDENT PERMEASE MDL1, MITOCHONDRIAL"/>
    <property type="match status" value="1"/>
</dbReference>
<evidence type="ECO:0000256" key="3">
    <source>
        <dbReference type="ARBA" id="ARBA00022741"/>
    </source>
</evidence>
<proteinExistence type="predicted"/>
<dbReference type="Pfam" id="PF00664">
    <property type="entry name" value="ABC_membrane"/>
    <property type="match status" value="1"/>
</dbReference>
<reference evidence="10 11" key="1">
    <citation type="submission" date="2019-03" db="EMBL/GenBank/DDBJ databases">
        <title>Genomics of glacier-inhabiting Cryobacterium strains.</title>
        <authorList>
            <person name="Liu Q."/>
            <person name="Xin Y.-H."/>
        </authorList>
    </citation>
    <scope>NUCLEOTIDE SEQUENCE [LARGE SCALE GENOMIC DNA]</scope>
    <source>
        <strain evidence="10 11">TMT4-23</strain>
    </source>
</reference>
<evidence type="ECO:0000256" key="7">
    <source>
        <dbReference type="SAM" id="Phobius"/>
    </source>
</evidence>
<gene>
    <name evidence="10" type="ORF">E3O65_15895</name>
</gene>
<evidence type="ECO:0000259" key="8">
    <source>
        <dbReference type="PROSITE" id="PS50893"/>
    </source>
</evidence>
<feature type="domain" description="ABC transmembrane type-1" evidence="9">
    <location>
        <begin position="47"/>
        <end position="324"/>
    </location>
</feature>
<dbReference type="SUPFAM" id="SSF90123">
    <property type="entry name" value="ABC transporter transmembrane region"/>
    <property type="match status" value="1"/>
</dbReference>
<dbReference type="InterPro" id="IPR003439">
    <property type="entry name" value="ABC_transporter-like_ATP-bd"/>
</dbReference>
<comment type="caution">
    <text evidence="10">The sequence shown here is derived from an EMBL/GenBank/DDBJ whole genome shotgun (WGS) entry which is preliminary data.</text>
</comment>
<evidence type="ECO:0000256" key="6">
    <source>
        <dbReference type="ARBA" id="ARBA00023136"/>
    </source>
</evidence>
<keyword evidence="6 7" id="KW-0472">Membrane</keyword>
<feature type="transmembrane region" description="Helical" evidence="7">
    <location>
        <begin position="296"/>
        <end position="314"/>
    </location>
</feature>
<dbReference type="CDD" id="cd18551">
    <property type="entry name" value="ABC_6TM_LmrA_like"/>
    <property type="match status" value="1"/>
</dbReference>
<dbReference type="Gene3D" id="1.20.1560.10">
    <property type="entry name" value="ABC transporter type 1, transmembrane domain"/>
    <property type="match status" value="1"/>
</dbReference>
<dbReference type="Gene3D" id="3.40.50.300">
    <property type="entry name" value="P-loop containing nucleotide triphosphate hydrolases"/>
    <property type="match status" value="1"/>
</dbReference>
<feature type="transmembrane region" description="Helical" evidence="7">
    <location>
        <begin position="182"/>
        <end position="204"/>
    </location>
</feature>
<organism evidence="10 11">
    <name type="scientific">Cryobacterium breve</name>
    <dbReference type="NCBI Taxonomy" id="1259258"/>
    <lineage>
        <taxon>Bacteria</taxon>
        <taxon>Bacillati</taxon>
        <taxon>Actinomycetota</taxon>
        <taxon>Actinomycetes</taxon>
        <taxon>Micrococcales</taxon>
        <taxon>Microbacteriaceae</taxon>
        <taxon>Cryobacterium</taxon>
    </lineage>
</organism>
<dbReference type="SUPFAM" id="SSF52540">
    <property type="entry name" value="P-loop containing nucleoside triphosphate hydrolases"/>
    <property type="match status" value="1"/>
</dbReference>
<feature type="transmembrane region" description="Helical" evidence="7">
    <location>
        <begin position="80"/>
        <end position="99"/>
    </location>
</feature>
<dbReference type="PROSITE" id="PS50893">
    <property type="entry name" value="ABC_TRANSPORTER_2"/>
    <property type="match status" value="1"/>
</dbReference>
<dbReference type="InterPro" id="IPR036640">
    <property type="entry name" value="ABC1_TM_sf"/>
</dbReference>
<dbReference type="SMART" id="SM00382">
    <property type="entry name" value="AAA"/>
    <property type="match status" value="1"/>
</dbReference>
<accession>A0ABY2IXB8</accession>
<dbReference type="Proteomes" id="UP000298355">
    <property type="component" value="Unassembled WGS sequence"/>
</dbReference>
<keyword evidence="4 10" id="KW-0067">ATP-binding</keyword>
<evidence type="ECO:0000313" key="10">
    <source>
        <dbReference type="EMBL" id="TFC95039.1"/>
    </source>
</evidence>
<keyword evidence="3" id="KW-0547">Nucleotide-binding</keyword>
<feature type="transmembrane region" description="Helical" evidence="7">
    <location>
        <begin position="33"/>
        <end position="60"/>
    </location>
</feature>
<evidence type="ECO:0000259" key="9">
    <source>
        <dbReference type="PROSITE" id="PS50929"/>
    </source>
</evidence>
<keyword evidence="5 7" id="KW-1133">Transmembrane helix</keyword>
<keyword evidence="2 7" id="KW-0812">Transmembrane</keyword>
<comment type="subcellular location">
    <subcellularLocation>
        <location evidence="1">Cell membrane</location>
        <topology evidence="1">Multi-pass membrane protein</topology>
    </subcellularLocation>
</comment>
<protein>
    <submittedName>
        <fullName evidence="10">ABC transporter ATP-binding protein</fullName>
    </submittedName>
</protein>
<evidence type="ECO:0000256" key="1">
    <source>
        <dbReference type="ARBA" id="ARBA00004651"/>
    </source>
</evidence>
<keyword evidence="11" id="KW-1185">Reference proteome</keyword>
<sequence>MDSHRKKVITLEPATELETPVDAKTRRAKLRDFVPYLGGHHLALLSAIVASLAATGLAIVQPIVVKNLIGGTTVEQGAPVILIWILVAITIGEALFSAARSYLLQRTGEAAVLGLRRSLIGRLLRLPITEYDQRALGDLLSRAGTDSAMVRSLVTSGIFDLGAAAIMFVASLLLMVSLDSTLLLLVLATVTVGTVSVLAMARLIRVASLDVQNRVGDMSASVLRSLSAIRTIRAAGATADESERVIISATAAYGAGVNVAKLEAFIRPIISLFIQGSIVVVLAIGGVRVASGTLELASLVAFVLYLSLLIQPISQGLGAVSQMQVALAALQRVNDIVFLDEEDAGDAAISRNLPLRVPTAQSEALIEFRSVRFAYASGTQALQDVSFSIIKGTRNAIVGPSGAGKSTILALAERFYEIDSGAILYSGNDIRSMPRASVRSNLGYVEQEATSVSGTIADNLRLGNPNLSDLELMGALDAVGLDDVVHRSSEGLQSRVGDDGVMLSGGQRQRLAWARVLLGNAELLLLDEPTSSVDAVTEEILQNLLASQTPSRTVLVVAHRLSTVVNSDQIIVVEDGRTTASGTHDELLLSSEIYRELAVRQLVA</sequence>
<dbReference type="InterPro" id="IPR017871">
    <property type="entry name" value="ABC_transporter-like_CS"/>
</dbReference>